<dbReference type="Ensembl" id="ENSSPUT00000025373.1">
    <property type="protein sequence ID" value="ENSSPUP00000023781.1"/>
    <property type="gene ID" value="ENSSPUG00000018244.1"/>
</dbReference>
<keyword evidence="1" id="KW-0472">Membrane</keyword>
<gene>
    <name evidence="2" type="primary">TMEM276</name>
</gene>
<feature type="transmembrane region" description="Helical" evidence="1">
    <location>
        <begin position="35"/>
        <end position="58"/>
    </location>
</feature>
<feature type="transmembrane region" description="Helical" evidence="1">
    <location>
        <begin position="94"/>
        <end position="112"/>
    </location>
</feature>
<dbReference type="AlphaFoldDB" id="A0A8D0HTF7"/>
<dbReference type="OMA" id="SVGCWAS"/>
<name>A0A8D0HTF7_SPHPU</name>
<feature type="transmembrane region" description="Helical" evidence="1">
    <location>
        <begin position="119"/>
        <end position="138"/>
    </location>
</feature>
<evidence type="ECO:0000313" key="3">
    <source>
        <dbReference type="Proteomes" id="UP000694392"/>
    </source>
</evidence>
<dbReference type="GeneTree" id="ENSGT00510000049727"/>
<reference evidence="2" key="2">
    <citation type="submission" date="2025-09" db="UniProtKB">
        <authorList>
            <consortium name="Ensembl"/>
        </authorList>
    </citation>
    <scope>IDENTIFICATION</scope>
</reference>
<evidence type="ECO:0000313" key="2">
    <source>
        <dbReference type="Ensembl" id="ENSSPUP00000023781.1"/>
    </source>
</evidence>
<sequence>MAGRPDEWSAVLSNLALCAVCLSSAVQTRHVNRGAAAGFLLQALPPFLGAAGLLCPALGLSVETGSPNGSWVSTVVGLPLLVFGFHWLNGDHATANTFLGGALLLAAGLDYLGKEGKALAAQAVTIMSSLTILIISVFTTNGYGAAGSLLLGTAGLLAGTRLERLLMLRRGDALRCLLAAGNWAFQQALRTQDLD</sequence>
<keyword evidence="1" id="KW-1133">Transmembrane helix</keyword>
<dbReference type="Proteomes" id="UP000694392">
    <property type="component" value="Unplaced"/>
</dbReference>
<accession>A0A8D0HTF7</accession>
<reference evidence="2" key="1">
    <citation type="submission" date="2025-08" db="UniProtKB">
        <authorList>
            <consortium name="Ensembl"/>
        </authorList>
    </citation>
    <scope>IDENTIFICATION</scope>
</reference>
<evidence type="ECO:0000256" key="1">
    <source>
        <dbReference type="SAM" id="Phobius"/>
    </source>
</evidence>
<keyword evidence="3" id="KW-1185">Reference proteome</keyword>
<proteinExistence type="predicted"/>
<keyword evidence="1" id="KW-0812">Transmembrane</keyword>
<feature type="transmembrane region" description="Helical" evidence="1">
    <location>
        <begin position="70"/>
        <end position="88"/>
    </location>
</feature>
<protein>
    <submittedName>
        <fullName evidence="2">Transmembrane protein 276</fullName>
    </submittedName>
</protein>
<organism evidence="2 3">
    <name type="scientific">Sphenodon punctatus</name>
    <name type="common">Tuatara</name>
    <name type="synonym">Hatteria punctata</name>
    <dbReference type="NCBI Taxonomy" id="8508"/>
    <lineage>
        <taxon>Eukaryota</taxon>
        <taxon>Metazoa</taxon>
        <taxon>Chordata</taxon>
        <taxon>Craniata</taxon>
        <taxon>Vertebrata</taxon>
        <taxon>Euteleostomi</taxon>
        <taxon>Lepidosauria</taxon>
        <taxon>Sphenodontia</taxon>
        <taxon>Sphenodontidae</taxon>
        <taxon>Sphenodon</taxon>
    </lineage>
</organism>